<keyword evidence="4" id="KW-0068">Autocatalytic cleavage</keyword>
<evidence type="ECO:0000256" key="4">
    <source>
        <dbReference type="ARBA" id="ARBA00022813"/>
    </source>
</evidence>
<evidence type="ECO:0000256" key="1">
    <source>
        <dbReference type="ARBA" id="ARBA00012920"/>
    </source>
</evidence>
<sequence length="309" mass="32979">MRIPILVIHGGAGSWRIDSGFLDEVKKALVNALVNGFKLSYDGSALDMVIEAVRTLEDSGVFNAGIGSTVDLSGNISMDAGIMFNDKAGAVGYVKYPKNPVLLAKYVYEYTDHILIVGSAADELAKKFNLAPHPGPNKRWIKLYREYMEKIKQGEKVATYYGKSLKLWMNIGDTVGAVALDKNGKLAAAVSTGGVFLKLPGRIGDSPIPGAGFYANKCGAAVSTGVGEYIISTYLALRAVDEICRGVDVITASKKALEILTNRFGANTAGIIAIDRDGNLYAIYNTEAMPWGYIDGDGNIVLGGLPKTL</sequence>
<dbReference type="PANTHER" id="PTHR10188:SF6">
    <property type="entry name" value="N(4)-(BETA-N-ACETYLGLUCOSAMINYL)-L-ASPARAGINASE"/>
    <property type="match status" value="1"/>
</dbReference>
<feature type="binding site" evidence="9">
    <location>
        <begin position="202"/>
        <end position="205"/>
    </location>
    <ligand>
        <name>substrate</name>
    </ligand>
</feature>
<evidence type="ECO:0000256" key="5">
    <source>
        <dbReference type="ARBA" id="ARBA00030414"/>
    </source>
</evidence>
<dbReference type="EC" id="3.5.1.1" evidence="1"/>
<keyword evidence="3" id="KW-0378">Hydrolase</keyword>
<feature type="binding site" evidence="9">
    <location>
        <begin position="224"/>
        <end position="227"/>
    </location>
    <ligand>
        <name>substrate</name>
    </ligand>
</feature>
<evidence type="ECO:0000256" key="2">
    <source>
        <dbReference type="ARBA" id="ARBA00022670"/>
    </source>
</evidence>
<evidence type="ECO:0000256" key="3">
    <source>
        <dbReference type="ARBA" id="ARBA00022801"/>
    </source>
</evidence>
<evidence type="ECO:0000256" key="6">
    <source>
        <dbReference type="ARBA" id="ARBA00044776"/>
    </source>
</evidence>
<keyword evidence="2" id="KW-0645">Protease</keyword>
<gene>
    <name evidence="11" type="ORF">ENL47_08725</name>
</gene>
<evidence type="ECO:0000313" key="11">
    <source>
        <dbReference type="EMBL" id="HHR96862.1"/>
    </source>
</evidence>
<comment type="catalytic activity">
    <reaction evidence="7">
        <text>L-asparagine + H2O = L-aspartate + NH4(+)</text>
        <dbReference type="Rhea" id="RHEA:21016"/>
        <dbReference type="ChEBI" id="CHEBI:15377"/>
        <dbReference type="ChEBI" id="CHEBI:28938"/>
        <dbReference type="ChEBI" id="CHEBI:29991"/>
        <dbReference type="ChEBI" id="CHEBI:58048"/>
        <dbReference type="EC" id="3.5.1.1"/>
    </reaction>
</comment>
<dbReference type="Gene3D" id="3.60.20.30">
    <property type="entry name" value="(Glycosyl)asparaginase"/>
    <property type="match status" value="1"/>
</dbReference>
<dbReference type="PANTHER" id="PTHR10188">
    <property type="entry name" value="L-ASPARAGINASE"/>
    <property type="match status" value="1"/>
</dbReference>
<protein>
    <recommendedName>
        <fullName evidence="6">Plant-type L-asparaginase</fullName>
        <ecNumber evidence="1">3.5.1.1</ecNumber>
    </recommendedName>
    <alternativeName>
        <fullName evidence="5">L-asparagine amidohydrolase</fullName>
    </alternativeName>
</protein>
<dbReference type="AlphaFoldDB" id="A0A7C5UWT2"/>
<evidence type="ECO:0000256" key="9">
    <source>
        <dbReference type="PIRSR" id="PIRSR600246-2"/>
    </source>
</evidence>
<dbReference type="GO" id="GO:0005737">
    <property type="term" value="C:cytoplasm"/>
    <property type="evidence" value="ECO:0007669"/>
    <property type="project" value="TreeGrafter"/>
</dbReference>
<comment type="caution">
    <text evidence="11">The sequence shown here is derived from an EMBL/GenBank/DDBJ whole genome shotgun (WGS) entry which is preliminary data.</text>
</comment>
<evidence type="ECO:0000256" key="10">
    <source>
        <dbReference type="PIRSR" id="PIRSR600246-3"/>
    </source>
</evidence>
<evidence type="ECO:0000256" key="7">
    <source>
        <dbReference type="ARBA" id="ARBA00049366"/>
    </source>
</evidence>
<name>A0A7C5UWT2_9CREN</name>
<dbReference type="CDD" id="cd14950">
    <property type="entry name" value="Asparaginase_2_like_2"/>
    <property type="match status" value="1"/>
</dbReference>
<feature type="active site" description="Nucleophile" evidence="8">
    <location>
        <position position="174"/>
    </location>
</feature>
<dbReference type="InterPro" id="IPR029055">
    <property type="entry name" value="Ntn_hydrolases_N"/>
</dbReference>
<dbReference type="InterPro" id="IPR000246">
    <property type="entry name" value="Peptidase_T2"/>
</dbReference>
<dbReference type="GO" id="GO:0004067">
    <property type="term" value="F:asparaginase activity"/>
    <property type="evidence" value="ECO:0007669"/>
    <property type="project" value="UniProtKB-EC"/>
</dbReference>
<dbReference type="GO" id="GO:0008233">
    <property type="term" value="F:peptidase activity"/>
    <property type="evidence" value="ECO:0007669"/>
    <property type="project" value="UniProtKB-KW"/>
</dbReference>
<dbReference type="FunFam" id="3.60.20.30:FF:000001">
    <property type="entry name" value="Isoaspartyl peptidase/L-asparaginase"/>
    <property type="match status" value="1"/>
</dbReference>
<dbReference type="SUPFAM" id="SSF56235">
    <property type="entry name" value="N-terminal nucleophile aminohydrolases (Ntn hydrolases)"/>
    <property type="match status" value="1"/>
</dbReference>
<dbReference type="GO" id="GO:0006508">
    <property type="term" value="P:proteolysis"/>
    <property type="evidence" value="ECO:0007669"/>
    <property type="project" value="UniProtKB-KW"/>
</dbReference>
<dbReference type="Pfam" id="PF01112">
    <property type="entry name" value="Asparaginase_2"/>
    <property type="match status" value="1"/>
</dbReference>
<dbReference type="EMBL" id="DRUB01000175">
    <property type="protein sequence ID" value="HHR96862.1"/>
    <property type="molecule type" value="Genomic_DNA"/>
</dbReference>
<reference evidence="11" key="1">
    <citation type="journal article" date="2020" name="mSystems">
        <title>Genome- and Community-Level Interaction Insights into Carbon Utilization and Element Cycling Functions of Hydrothermarchaeota in Hydrothermal Sediment.</title>
        <authorList>
            <person name="Zhou Z."/>
            <person name="Liu Y."/>
            <person name="Xu W."/>
            <person name="Pan J."/>
            <person name="Luo Z.H."/>
            <person name="Li M."/>
        </authorList>
    </citation>
    <scope>NUCLEOTIDE SEQUENCE [LARGE SCALE GENOMIC DNA]</scope>
    <source>
        <strain evidence="11">SpSt-1</strain>
    </source>
</reference>
<proteinExistence type="predicted"/>
<organism evidence="11">
    <name type="scientific">Ignisphaera aggregans</name>
    <dbReference type="NCBI Taxonomy" id="334771"/>
    <lineage>
        <taxon>Archaea</taxon>
        <taxon>Thermoproteota</taxon>
        <taxon>Thermoprotei</taxon>
        <taxon>Desulfurococcales</taxon>
        <taxon>Desulfurococcaceae</taxon>
        <taxon>Ignisphaera</taxon>
    </lineage>
</organism>
<accession>A0A7C5UWT2</accession>
<evidence type="ECO:0000256" key="8">
    <source>
        <dbReference type="PIRSR" id="PIRSR600246-1"/>
    </source>
</evidence>
<feature type="site" description="Cleavage; by autolysis" evidence="10">
    <location>
        <begin position="173"/>
        <end position="174"/>
    </location>
</feature>